<keyword evidence="1" id="KW-1188">Viral release from host cell</keyword>
<evidence type="ECO:0000313" key="4">
    <source>
        <dbReference type="EMBL" id="OIR02609.1"/>
    </source>
</evidence>
<dbReference type="EMBL" id="MLJW01000073">
    <property type="protein sequence ID" value="OIR02609.1"/>
    <property type="molecule type" value="Genomic_DNA"/>
</dbReference>
<dbReference type="GO" id="GO:0051276">
    <property type="term" value="P:chromosome organization"/>
    <property type="evidence" value="ECO:0007669"/>
    <property type="project" value="InterPro"/>
</dbReference>
<evidence type="ECO:0000256" key="3">
    <source>
        <dbReference type="SAM" id="MobiDB-lite"/>
    </source>
</evidence>
<dbReference type="InterPro" id="IPR005335">
    <property type="entry name" value="Terminase_ssu"/>
</dbReference>
<dbReference type="Gene3D" id="1.10.10.1400">
    <property type="entry name" value="Terminase, small subunit, N-terminal DNA-binding domain, HTH motif"/>
    <property type="match status" value="1"/>
</dbReference>
<sequence length="202" mass="22234">MATRSATPKGAVKAKKSASAPKTQRVKPGTNKQAAAERMKLFVEAMIATNGNRRESAIRAGLSQKTAGAQATRLMKNPVVQEMLRVRQAALSEKYQLSTERTLLEIARIAYADPRRFFNEDGSLKGIGELDDDTAATLASVEIEQNFEGRGVDRQLIGFTKKIKVWDKNAALEKAMKFHGLYELDNRQKGEGLAALLAQLEK</sequence>
<dbReference type="PANTHER" id="PTHR41328:SF2">
    <property type="entry name" value="TERMINASE SMALL SUBUNIT"/>
    <property type="match status" value="1"/>
</dbReference>
<dbReference type="AlphaFoldDB" id="A0A1J5S2I0"/>
<accession>A0A1J5S2I0</accession>
<dbReference type="Pfam" id="PF03592">
    <property type="entry name" value="Terminase_2"/>
    <property type="match status" value="1"/>
</dbReference>
<protein>
    <submittedName>
        <fullName evidence="4">Terminase small subunit</fullName>
    </submittedName>
</protein>
<reference evidence="4" key="1">
    <citation type="submission" date="2016-10" db="EMBL/GenBank/DDBJ databases">
        <title>Sequence of Gallionella enrichment culture.</title>
        <authorList>
            <person name="Poehlein A."/>
            <person name="Muehling M."/>
            <person name="Daniel R."/>
        </authorList>
    </citation>
    <scope>NUCLEOTIDE SEQUENCE</scope>
</reference>
<organism evidence="4">
    <name type="scientific">mine drainage metagenome</name>
    <dbReference type="NCBI Taxonomy" id="410659"/>
    <lineage>
        <taxon>unclassified sequences</taxon>
        <taxon>metagenomes</taxon>
        <taxon>ecological metagenomes</taxon>
    </lineage>
</organism>
<evidence type="ECO:0000256" key="1">
    <source>
        <dbReference type="ARBA" id="ARBA00022612"/>
    </source>
</evidence>
<evidence type="ECO:0000256" key="2">
    <source>
        <dbReference type="ARBA" id="ARBA00023219"/>
    </source>
</evidence>
<keyword evidence="2" id="KW-0231">Viral genome packaging</keyword>
<proteinExistence type="predicted"/>
<name>A0A1J5S2I0_9ZZZZ</name>
<comment type="caution">
    <text evidence="4">The sequence shown here is derived from an EMBL/GenBank/DDBJ whole genome shotgun (WGS) entry which is preliminary data.</text>
</comment>
<feature type="region of interest" description="Disordered" evidence="3">
    <location>
        <begin position="1"/>
        <end position="34"/>
    </location>
</feature>
<dbReference type="PANTHER" id="PTHR41328">
    <property type="entry name" value="TERMINASE SMALL SUBUNIT-RELATED"/>
    <property type="match status" value="1"/>
</dbReference>
<dbReference type="InterPro" id="IPR038713">
    <property type="entry name" value="Terminase_Gp1_N_sf"/>
</dbReference>
<gene>
    <name evidence="4" type="ORF">GALL_153230</name>
</gene>
<dbReference type="InterPro" id="IPR052404">
    <property type="entry name" value="SPP1-like_terminase"/>
</dbReference>